<evidence type="ECO:0000313" key="1">
    <source>
        <dbReference type="EMBL" id="EGR27592.1"/>
    </source>
</evidence>
<dbReference type="GeneID" id="14903639"/>
<accession>G0R4N2</accession>
<dbReference type="Proteomes" id="UP000008983">
    <property type="component" value="Unassembled WGS sequence"/>
</dbReference>
<dbReference type="RefSeq" id="XP_004025044.1">
    <property type="nucleotide sequence ID" value="XM_004024995.1"/>
</dbReference>
<dbReference type="OrthoDB" id="292682at2759"/>
<sequence length="196" mass="22761">MFKEIALKQLENVKKQVIKNQVNIYAYKTAYVHKLAKLSELCIVGGIRISNYASELCELCVEILGAGEQVWKNQFQLALKEQVIDCVLEYFVQNCVIAIETNTQIQKILLMSLAHLSCIDYPKNQEIQSLGLRCINTLKRMLQNSNKSTKELIEKSILEVIIQNIKVKNWTQLQESSNIRNYFFPRYARNCLYFCL</sequence>
<dbReference type="InParanoid" id="G0R4N2"/>
<evidence type="ECO:0000313" key="2">
    <source>
        <dbReference type="Proteomes" id="UP000008983"/>
    </source>
</evidence>
<dbReference type="AlphaFoldDB" id="G0R4N2"/>
<dbReference type="EMBL" id="GL984352">
    <property type="protein sequence ID" value="EGR27592.1"/>
    <property type="molecule type" value="Genomic_DNA"/>
</dbReference>
<proteinExistence type="predicted"/>
<protein>
    <submittedName>
        <fullName evidence="1">Uncharacterized protein</fullName>
    </submittedName>
</protein>
<organism evidence="1 2">
    <name type="scientific">Ichthyophthirius multifiliis</name>
    <name type="common">White spot disease agent</name>
    <name type="synonym">Ich</name>
    <dbReference type="NCBI Taxonomy" id="5932"/>
    <lineage>
        <taxon>Eukaryota</taxon>
        <taxon>Sar</taxon>
        <taxon>Alveolata</taxon>
        <taxon>Ciliophora</taxon>
        <taxon>Intramacronucleata</taxon>
        <taxon>Oligohymenophorea</taxon>
        <taxon>Hymenostomatida</taxon>
        <taxon>Ophryoglenina</taxon>
        <taxon>Ichthyophthirius</taxon>
    </lineage>
</organism>
<reference evidence="1 2" key="1">
    <citation type="submission" date="2011-07" db="EMBL/GenBank/DDBJ databases">
        <authorList>
            <person name="Coyne R."/>
            <person name="Brami D."/>
            <person name="Johnson J."/>
            <person name="Hostetler J."/>
            <person name="Hannick L."/>
            <person name="Clark T."/>
            <person name="Cassidy-Hanley D."/>
            <person name="Inman J."/>
        </authorList>
    </citation>
    <scope>NUCLEOTIDE SEQUENCE [LARGE SCALE GENOMIC DNA]</scope>
    <source>
        <strain evidence="1 2">G5</strain>
    </source>
</reference>
<dbReference type="eggNOG" id="ENOG502R2PM">
    <property type="taxonomic scope" value="Eukaryota"/>
</dbReference>
<name>G0R4N2_ICHMU</name>
<keyword evidence="2" id="KW-1185">Reference proteome</keyword>
<gene>
    <name evidence="1" type="ORF">IMG5_193920</name>
</gene>